<evidence type="ECO:0000313" key="3">
    <source>
        <dbReference type="Proteomes" id="UP000008782"/>
    </source>
</evidence>
<dbReference type="RefSeq" id="XP_008099143.1">
    <property type="nucleotide sequence ID" value="XM_008100952.1"/>
</dbReference>
<dbReference type="AlphaFoldDB" id="E3QW89"/>
<accession>E3QW89</accession>
<dbReference type="eggNOG" id="ENOG502SWBW">
    <property type="taxonomic scope" value="Eukaryota"/>
</dbReference>
<dbReference type="HOGENOM" id="CLU_1938009_0_0_1"/>
<dbReference type="Proteomes" id="UP000008782">
    <property type="component" value="Unassembled WGS sequence"/>
</dbReference>
<dbReference type="VEuPathDB" id="FungiDB:GLRG_10267"/>
<name>E3QW89_COLGM</name>
<feature type="chain" id="PRO_5003180915" description="Secreted protein" evidence="1">
    <location>
        <begin position="20"/>
        <end position="130"/>
    </location>
</feature>
<keyword evidence="3" id="KW-1185">Reference proteome</keyword>
<evidence type="ECO:0008006" key="4">
    <source>
        <dbReference type="Google" id="ProtNLM"/>
    </source>
</evidence>
<keyword evidence="1" id="KW-0732">Signal</keyword>
<organism evidence="3">
    <name type="scientific">Colletotrichum graminicola (strain M1.001 / M2 / FGSC 10212)</name>
    <name type="common">Maize anthracnose fungus</name>
    <name type="synonym">Glomerella graminicola</name>
    <dbReference type="NCBI Taxonomy" id="645133"/>
    <lineage>
        <taxon>Eukaryota</taxon>
        <taxon>Fungi</taxon>
        <taxon>Dikarya</taxon>
        <taxon>Ascomycota</taxon>
        <taxon>Pezizomycotina</taxon>
        <taxon>Sordariomycetes</taxon>
        <taxon>Hypocreomycetidae</taxon>
        <taxon>Glomerellales</taxon>
        <taxon>Glomerellaceae</taxon>
        <taxon>Colletotrichum</taxon>
        <taxon>Colletotrichum graminicola species complex</taxon>
    </lineage>
</organism>
<gene>
    <name evidence="2" type="ORF">GLRG_10267</name>
</gene>
<reference evidence="3" key="1">
    <citation type="journal article" date="2012" name="Nat. Genet.">
        <title>Lifestyle transitions in plant pathogenic Colletotrichum fungi deciphered by genome and transcriptome analyses.</title>
        <authorList>
            <person name="O'Connell R.J."/>
            <person name="Thon M.R."/>
            <person name="Hacquard S."/>
            <person name="Amyotte S.G."/>
            <person name="Kleemann J."/>
            <person name="Torres M.F."/>
            <person name="Damm U."/>
            <person name="Buiate E.A."/>
            <person name="Epstein L."/>
            <person name="Alkan N."/>
            <person name="Altmueller J."/>
            <person name="Alvarado-Balderrama L."/>
            <person name="Bauser C.A."/>
            <person name="Becker C."/>
            <person name="Birren B.W."/>
            <person name="Chen Z."/>
            <person name="Choi J."/>
            <person name="Crouch J.A."/>
            <person name="Duvick J.P."/>
            <person name="Farman M.A."/>
            <person name="Gan P."/>
            <person name="Heiman D."/>
            <person name="Henrissat B."/>
            <person name="Howard R.J."/>
            <person name="Kabbage M."/>
            <person name="Koch C."/>
            <person name="Kracher B."/>
            <person name="Kubo Y."/>
            <person name="Law A.D."/>
            <person name="Lebrun M.-H."/>
            <person name="Lee Y.-H."/>
            <person name="Miyara I."/>
            <person name="Moore N."/>
            <person name="Neumann U."/>
            <person name="Nordstroem K."/>
            <person name="Panaccione D.G."/>
            <person name="Panstruga R."/>
            <person name="Place M."/>
            <person name="Proctor R.H."/>
            <person name="Prusky D."/>
            <person name="Rech G."/>
            <person name="Reinhardt R."/>
            <person name="Rollins J.A."/>
            <person name="Rounsley S."/>
            <person name="Schardl C.L."/>
            <person name="Schwartz D.C."/>
            <person name="Shenoy N."/>
            <person name="Shirasu K."/>
            <person name="Sikhakolli U.R."/>
            <person name="Stueber K."/>
            <person name="Sukno S.A."/>
            <person name="Sweigard J.A."/>
            <person name="Takano Y."/>
            <person name="Takahara H."/>
            <person name="Trail F."/>
            <person name="van der Does H.C."/>
            <person name="Voll L.M."/>
            <person name="Will I."/>
            <person name="Young S."/>
            <person name="Zeng Q."/>
            <person name="Zhang J."/>
            <person name="Zhou S."/>
            <person name="Dickman M.B."/>
            <person name="Schulze-Lefert P."/>
            <person name="Ver Loren van Themaat E."/>
            <person name="Ma L.-J."/>
            <person name="Vaillancourt L.J."/>
        </authorList>
    </citation>
    <scope>NUCLEOTIDE SEQUENCE [LARGE SCALE GENOMIC DNA]</scope>
    <source>
        <strain evidence="3">M1.001 / M2 / FGSC 10212</strain>
    </source>
</reference>
<proteinExistence type="predicted"/>
<evidence type="ECO:0000313" key="2">
    <source>
        <dbReference type="EMBL" id="EFQ35123.1"/>
    </source>
</evidence>
<protein>
    <recommendedName>
        <fullName evidence="4">Secreted protein</fullName>
    </recommendedName>
</protein>
<dbReference type="OrthoDB" id="4841097at2759"/>
<sequence length="130" mass="14294">MRLTATLLTLASAISAAHAFCYAGGRSGNYGEWLKEKDITVDTERLSFACTNLIGQGYVKFGPFETRRTCMQQDLRTKWDFTIKSMVDPGGNGESNLSMEKCMEILGKEAYGCAYGGETVKEAWFASCMG</sequence>
<dbReference type="EMBL" id="GG697388">
    <property type="protein sequence ID" value="EFQ35123.1"/>
    <property type="molecule type" value="Genomic_DNA"/>
</dbReference>
<evidence type="ECO:0000256" key="1">
    <source>
        <dbReference type="SAM" id="SignalP"/>
    </source>
</evidence>
<dbReference type="GeneID" id="24415632"/>
<feature type="signal peptide" evidence="1">
    <location>
        <begin position="1"/>
        <end position="19"/>
    </location>
</feature>